<name>A0AAE0Y6K3_9GAST</name>
<reference evidence="1" key="1">
    <citation type="journal article" date="2023" name="G3 (Bethesda)">
        <title>A reference genome for the long-term kleptoplast-retaining sea slug Elysia crispata morphotype clarki.</title>
        <authorList>
            <person name="Eastman K.E."/>
            <person name="Pendleton A.L."/>
            <person name="Shaikh M.A."/>
            <person name="Suttiyut T."/>
            <person name="Ogas R."/>
            <person name="Tomko P."/>
            <person name="Gavelis G."/>
            <person name="Widhalm J.R."/>
            <person name="Wisecaver J.H."/>
        </authorList>
    </citation>
    <scope>NUCLEOTIDE SEQUENCE</scope>
    <source>
        <strain evidence="1">ECLA1</strain>
    </source>
</reference>
<evidence type="ECO:0000313" key="2">
    <source>
        <dbReference type="Proteomes" id="UP001283361"/>
    </source>
</evidence>
<accession>A0AAE0Y6K3</accession>
<protein>
    <submittedName>
        <fullName evidence="1">Uncharacterized protein</fullName>
    </submittedName>
</protein>
<keyword evidence="2" id="KW-1185">Reference proteome</keyword>
<sequence>MGSAGSGRLVPVAKSVMVARRREDSELKPLDSLVSNLSAELRTQDTSSTSQPPRNISSMEVAVVIEKGSALLLET</sequence>
<gene>
    <name evidence="1" type="ORF">RRG08_003533</name>
</gene>
<comment type="caution">
    <text evidence="1">The sequence shown here is derived from an EMBL/GenBank/DDBJ whole genome shotgun (WGS) entry which is preliminary data.</text>
</comment>
<proteinExistence type="predicted"/>
<evidence type="ECO:0000313" key="1">
    <source>
        <dbReference type="EMBL" id="KAK3734626.1"/>
    </source>
</evidence>
<dbReference type="AlphaFoldDB" id="A0AAE0Y6K3"/>
<dbReference type="EMBL" id="JAWDGP010006844">
    <property type="protein sequence ID" value="KAK3734626.1"/>
    <property type="molecule type" value="Genomic_DNA"/>
</dbReference>
<dbReference type="Proteomes" id="UP001283361">
    <property type="component" value="Unassembled WGS sequence"/>
</dbReference>
<organism evidence="1 2">
    <name type="scientific">Elysia crispata</name>
    <name type="common">lettuce slug</name>
    <dbReference type="NCBI Taxonomy" id="231223"/>
    <lineage>
        <taxon>Eukaryota</taxon>
        <taxon>Metazoa</taxon>
        <taxon>Spiralia</taxon>
        <taxon>Lophotrochozoa</taxon>
        <taxon>Mollusca</taxon>
        <taxon>Gastropoda</taxon>
        <taxon>Heterobranchia</taxon>
        <taxon>Euthyneura</taxon>
        <taxon>Panpulmonata</taxon>
        <taxon>Sacoglossa</taxon>
        <taxon>Placobranchoidea</taxon>
        <taxon>Plakobranchidae</taxon>
        <taxon>Elysia</taxon>
    </lineage>
</organism>